<evidence type="ECO:0000313" key="1">
    <source>
        <dbReference type="EMBL" id="KAE9388809.1"/>
    </source>
</evidence>
<name>A0A6A4GSP2_9AGAR</name>
<dbReference type="Proteomes" id="UP000799118">
    <property type="component" value="Unassembled WGS sequence"/>
</dbReference>
<dbReference type="OrthoDB" id="2634326at2759"/>
<organism evidence="1 2">
    <name type="scientific">Gymnopus androsaceus JB14</name>
    <dbReference type="NCBI Taxonomy" id="1447944"/>
    <lineage>
        <taxon>Eukaryota</taxon>
        <taxon>Fungi</taxon>
        <taxon>Dikarya</taxon>
        <taxon>Basidiomycota</taxon>
        <taxon>Agaricomycotina</taxon>
        <taxon>Agaricomycetes</taxon>
        <taxon>Agaricomycetidae</taxon>
        <taxon>Agaricales</taxon>
        <taxon>Marasmiineae</taxon>
        <taxon>Omphalotaceae</taxon>
        <taxon>Gymnopus</taxon>
    </lineage>
</organism>
<evidence type="ECO:0000313" key="2">
    <source>
        <dbReference type="Proteomes" id="UP000799118"/>
    </source>
</evidence>
<keyword evidence="2" id="KW-1185">Reference proteome</keyword>
<sequence length="140" mass="15834">MPRTILAWSQAMIKVGETFDHNQHPPPGVPSGYVFPEPFMFANPDDNVVRQRFMRTYLKLHDAITYRITNLGAFKSLKSASDWRKLIGMELHGTKTDSKAAEKRRELVDELQKTMVANSEVISSLSHILAKFINISSESG</sequence>
<proteinExistence type="predicted"/>
<reference evidence="1" key="1">
    <citation type="journal article" date="2019" name="Environ. Microbiol.">
        <title>Fungal ecological strategies reflected in gene transcription - a case study of two litter decomposers.</title>
        <authorList>
            <person name="Barbi F."/>
            <person name="Kohler A."/>
            <person name="Barry K."/>
            <person name="Baskaran P."/>
            <person name="Daum C."/>
            <person name="Fauchery L."/>
            <person name="Ihrmark K."/>
            <person name="Kuo A."/>
            <person name="LaButti K."/>
            <person name="Lipzen A."/>
            <person name="Morin E."/>
            <person name="Grigoriev I.V."/>
            <person name="Henrissat B."/>
            <person name="Lindahl B."/>
            <person name="Martin F."/>
        </authorList>
    </citation>
    <scope>NUCLEOTIDE SEQUENCE</scope>
    <source>
        <strain evidence="1">JB14</strain>
    </source>
</reference>
<accession>A0A6A4GSP2</accession>
<dbReference type="EMBL" id="ML769725">
    <property type="protein sequence ID" value="KAE9388809.1"/>
    <property type="molecule type" value="Genomic_DNA"/>
</dbReference>
<gene>
    <name evidence="1" type="ORF">BT96DRAFT_835763</name>
</gene>
<dbReference type="AlphaFoldDB" id="A0A6A4GSP2"/>
<protein>
    <submittedName>
        <fullName evidence="1">Uncharacterized protein</fullName>
    </submittedName>
</protein>